<dbReference type="InterPro" id="IPR036318">
    <property type="entry name" value="FAD-bd_PCMH-like_sf"/>
</dbReference>
<dbReference type="InterPro" id="IPR016167">
    <property type="entry name" value="FAD-bd_PCMH_sub1"/>
</dbReference>
<evidence type="ECO:0000256" key="2">
    <source>
        <dbReference type="ARBA" id="ARBA00022827"/>
    </source>
</evidence>
<dbReference type="SUPFAM" id="SSF55447">
    <property type="entry name" value="CO dehydrogenase flavoprotein C-terminal domain-like"/>
    <property type="match status" value="1"/>
</dbReference>
<dbReference type="EMBL" id="UPPP01000054">
    <property type="protein sequence ID" value="VBB05214.1"/>
    <property type="molecule type" value="Genomic_DNA"/>
</dbReference>
<dbReference type="InterPro" id="IPR051312">
    <property type="entry name" value="Diverse_Substr_Oxidored"/>
</dbReference>
<dbReference type="InterPro" id="IPR005107">
    <property type="entry name" value="CO_DH_flav_C"/>
</dbReference>
<keyword evidence="3" id="KW-0560">Oxidoreductase</keyword>
<dbReference type="InterPro" id="IPR016166">
    <property type="entry name" value="FAD-bd_PCMH"/>
</dbReference>
<dbReference type="PROSITE" id="PS51387">
    <property type="entry name" value="FAD_PCMH"/>
    <property type="match status" value="1"/>
</dbReference>
<dbReference type="AlphaFoldDB" id="A0A498R1A3"/>
<evidence type="ECO:0000313" key="5">
    <source>
        <dbReference type="EMBL" id="VBB05214.1"/>
    </source>
</evidence>
<evidence type="ECO:0000256" key="1">
    <source>
        <dbReference type="ARBA" id="ARBA00022630"/>
    </source>
</evidence>
<gene>
    <name evidence="5" type="ORF">LUCI_0421</name>
</gene>
<dbReference type="SUPFAM" id="SSF56176">
    <property type="entry name" value="FAD-binding/transporter-associated domain-like"/>
    <property type="match status" value="1"/>
</dbReference>
<dbReference type="Proteomes" id="UP000277811">
    <property type="component" value="Unassembled WGS sequence"/>
</dbReference>
<reference evidence="5 6" key="1">
    <citation type="submission" date="2018-06" db="EMBL/GenBank/DDBJ databases">
        <authorList>
            <person name="Strepis N."/>
        </authorList>
    </citation>
    <scope>NUCLEOTIDE SEQUENCE [LARGE SCALE GENOMIC DNA]</scope>
    <source>
        <strain evidence="5">LUCI</strain>
    </source>
</reference>
<dbReference type="GO" id="GO:0071949">
    <property type="term" value="F:FAD binding"/>
    <property type="evidence" value="ECO:0007669"/>
    <property type="project" value="InterPro"/>
</dbReference>
<dbReference type="InterPro" id="IPR002346">
    <property type="entry name" value="Mopterin_DH_FAD-bd"/>
</dbReference>
<keyword evidence="6" id="KW-1185">Reference proteome</keyword>
<evidence type="ECO:0000313" key="6">
    <source>
        <dbReference type="Proteomes" id="UP000277811"/>
    </source>
</evidence>
<organism evidence="5 6">
    <name type="scientific">Lucifera butyrica</name>
    <dbReference type="NCBI Taxonomy" id="1351585"/>
    <lineage>
        <taxon>Bacteria</taxon>
        <taxon>Bacillati</taxon>
        <taxon>Bacillota</taxon>
        <taxon>Negativicutes</taxon>
        <taxon>Veillonellales</taxon>
        <taxon>Veillonellaceae</taxon>
        <taxon>Lucifera</taxon>
    </lineage>
</organism>
<dbReference type="PANTHER" id="PTHR42659">
    <property type="entry name" value="XANTHINE DEHYDROGENASE SUBUNIT C-RELATED"/>
    <property type="match status" value="1"/>
</dbReference>
<proteinExistence type="predicted"/>
<dbReference type="OrthoDB" id="9789842at2"/>
<feature type="domain" description="FAD-binding PCMH-type" evidence="4">
    <location>
        <begin position="1"/>
        <end position="174"/>
    </location>
</feature>
<keyword evidence="2" id="KW-0274">FAD</keyword>
<dbReference type="SMART" id="SM01092">
    <property type="entry name" value="CO_deh_flav_C"/>
    <property type="match status" value="1"/>
</dbReference>
<dbReference type="GO" id="GO:0016491">
    <property type="term" value="F:oxidoreductase activity"/>
    <property type="evidence" value="ECO:0007669"/>
    <property type="project" value="UniProtKB-KW"/>
</dbReference>
<dbReference type="RefSeq" id="WP_122626219.1">
    <property type="nucleotide sequence ID" value="NZ_UPPP01000054.1"/>
</dbReference>
<dbReference type="InterPro" id="IPR036683">
    <property type="entry name" value="CO_DH_flav_C_dom_sf"/>
</dbReference>
<evidence type="ECO:0000259" key="4">
    <source>
        <dbReference type="PROSITE" id="PS51387"/>
    </source>
</evidence>
<dbReference type="PANTHER" id="PTHR42659:SF2">
    <property type="entry name" value="XANTHINE DEHYDROGENASE SUBUNIT C-RELATED"/>
    <property type="match status" value="1"/>
</dbReference>
<accession>A0A498R1A3</accession>
<name>A0A498R1A3_9FIRM</name>
<dbReference type="Gene3D" id="3.30.43.10">
    <property type="entry name" value="Uridine Diphospho-n-acetylenolpyruvylglucosamine Reductase, domain 2"/>
    <property type="match status" value="1"/>
</dbReference>
<dbReference type="InterPro" id="IPR016169">
    <property type="entry name" value="FAD-bd_PCMH_sub2"/>
</dbReference>
<dbReference type="Gene3D" id="3.30.465.10">
    <property type="match status" value="1"/>
</dbReference>
<evidence type="ECO:0000256" key="3">
    <source>
        <dbReference type="ARBA" id="ARBA00023002"/>
    </source>
</evidence>
<dbReference type="Pfam" id="PF00941">
    <property type="entry name" value="FAD_binding_5"/>
    <property type="match status" value="1"/>
</dbReference>
<protein>
    <recommendedName>
        <fullName evidence="4">FAD-binding PCMH-type domain-containing protein</fullName>
    </recommendedName>
</protein>
<dbReference type="Gene3D" id="3.30.390.50">
    <property type="entry name" value="CO dehydrogenase flavoprotein, C-terminal domain"/>
    <property type="match status" value="1"/>
</dbReference>
<keyword evidence="1" id="KW-0285">Flavoprotein</keyword>
<sequence>MIQYDFEYYKPESVPEAVEIFQTLMSQGKQPVYYSGGTEIITLGRLGKLSTGAVVDIKGIPECNVLDKQNGRLIMGAGVSLTRLAETNLFPLLTESAGRVADHTSRGKITLGGNLCGSFIYREAVLSLLASDSSVIITGSGGTRTVPLMEAFREQLQLAAGEFLVQVTTDETYLNLPHKGVKKTRLDRINYPLVAIAVLKTENNRLQIAVSGLCSFPFRSLAMENELNSEGPPEQKVTNALQHIPAPVLDDVEGTAGYRQFVLKNTLLDVLATF</sequence>